<evidence type="ECO:0000313" key="3">
    <source>
        <dbReference type="Proteomes" id="UP000001555"/>
    </source>
</evidence>
<protein>
    <submittedName>
        <fullName evidence="1 2">Uncharacterized protein</fullName>
    </submittedName>
</protein>
<sequence>MKNIATSATSMTFVFIQKYHQLLTQAPGQGRLVRHQAFQAFFQYLLWHLLRCSHLLFVWFPPQSLYLGRFLPQRLYTPRFLSPYQRRLSLTRCLTLYELGA</sequence>
<evidence type="ECO:0000313" key="1">
    <source>
        <dbReference type="EMBL" id="EEC15111.1"/>
    </source>
</evidence>
<dbReference type="Proteomes" id="UP000001555">
    <property type="component" value="Unassembled WGS sequence"/>
</dbReference>
<reference evidence="2" key="2">
    <citation type="submission" date="2020-05" db="UniProtKB">
        <authorList>
            <consortium name="EnsemblMetazoa"/>
        </authorList>
    </citation>
    <scope>IDENTIFICATION</scope>
    <source>
        <strain evidence="2">wikel</strain>
    </source>
</reference>
<gene>
    <name evidence="1" type="ORF">IscW_ISCW011229</name>
</gene>
<name>B7Q8D9_IXOSC</name>
<dbReference type="PaxDb" id="6945-B7Q8D9"/>
<dbReference type="InParanoid" id="B7Q8D9"/>
<accession>B7Q8D9</accession>
<keyword evidence="3" id="KW-1185">Reference proteome</keyword>
<dbReference type="VEuPathDB" id="VectorBase:ISCI011229"/>
<dbReference type="EnsemblMetazoa" id="ISCW011229-RA">
    <property type="protein sequence ID" value="ISCW011229-PA"/>
    <property type="gene ID" value="ISCW011229"/>
</dbReference>
<organism>
    <name type="scientific">Ixodes scapularis</name>
    <name type="common">Black-legged tick</name>
    <name type="synonym">Deer tick</name>
    <dbReference type="NCBI Taxonomy" id="6945"/>
    <lineage>
        <taxon>Eukaryota</taxon>
        <taxon>Metazoa</taxon>
        <taxon>Ecdysozoa</taxon>
        <taxon>Arthropoda</taxon>
        <taxon>Chelicerata</taxon>
        <taxon>Arachnida</taxon>
        <taxon>Acari</taxon>
        <taxon>Parasitiformes</taxon>
        <taxon>Ixodida</taxon>
        <taxon>Ixodoidea</taxon>
        <taxon>Ixodidae</taxon>
        <taxon>Ixodinae</taxon>
        <taxon>Ixodes</taxon>
    </lineage>
</organism>
<dbReference type="AlphaFoldDB" id="B7Q8D9"/>
<reference evidence="1 3" key="1">
    <citation type="submission" date="2008-03" db="EMBL/GenBank/DDBJ databases">
        <title>Annotation of Ixodes scapularis.</title>
        <authorList>
            <consortium name="Ixodes scapularis Genome Project Consortium"/>
            <person name="Caler E."/>
            <person name="Hannick L.I."/>
            <person name="Bidwell S."/>
            <person name="Joardar V."/>
            <person name="Thiagarajan M."/>
            <person name="Amedeo P."/>
            <person name="Galinsky K.J."/>
            <person name="Schobel S."/>
            <person name="Inman J."/>
            <person name="Hostetler J."/>
            <person name="Miller J."/>
            <person name="Hammond M."/>
            <person name="Megy K."/>
            <person name="Lawson D."/>
            <person name="Kodira C."/>
            <person name="Sutton G."/>
            <person name="Meyer J."/>
            <person name="Hill C.A."/>
            <person name="Birren B."/>
            <person name="Nene V."/>
            <person name="Collins F."/>
            <person name="Alarcon-Chaidez F."/>
            <person name="Wikel S."/>
            <person name="Strausberg R."/>
        </authorList>
    </citation>
    <scope>NUCLEOTIDE SEQUENCE [LARGE SCALE GENOMIC DNA]</scope>
    <source>
        <strain evidence="3">Wikel</strain>
        <strain evidence="1">Wikel colony</strain>
    </source>
</reference>
<dbReference type="VEuPathDB" id="VectorBase:ISCW011229"/>
<dbReference type="EMBL" id="DS883086">
    <property type="protein sequence ID" value="EEC15111.1"/>
    <property type="molecule type" value="Genomic_DNA"/>
</dbReference>
<proteinExistence type="predicted"/>
<dbReference type="HOGENOM" id="CLU_2294738_0_0_1"/>
<evidence type="ECO:0000313" key="2">
    <source>
        <dbReference type="EnsemblMetazoa" id="ISCW011229-PA"/>
    </source>
</evidence>
<dbReference type="EMBL" id="ABJB010487281">
    <property type="status" value="NOT_ANNOTATED_CDS"/>
    <property type="molecule type" value="Genomic_DNA"/>
</dbReference>